<dbReference type="Gene3D" id="2.160.20.10">
    <property type="entry name" value="Single-stranded right-handed beta-helix, Pectin lyase-like"/>
    <property type="match status" value="1"/>
</dbReference>
<dbReference type="GO" id="GO:0016829">
    <property type="term" value="F:lyase activity"/>
    <property type="evidence" value="ECO:0007669"/>
    <property type="project" value="UniProtKB-KW"/>
</dbReference>
<sequence length="1070" mass="117104">MSTSNNGGPTVAVKLYIDKEKKKVLFAESDKEFVDVLFSFLTLPLGTIVRLLGKQSQIGCLDELYKSVEALSEDYFQTKACKAMLLRPRNAAGSHCDRLKVKVDDTNERLIYVCPTSSCDARSFSSFWGVCNSCTVTTTLILREKPVDCRTVESNDDGVFVKSDLKFIIFDDLHVAPASTSTMFPLLGKFGLLEQRNIEEKVLELNSHKIINLLKRALVSKQSLTGLLCDHPVETDSVNLDHLREKLFPKQENTTDPKFNAVRITIVQTKDDSSVGYDFVDLVFGLLSLPLGSTIKAYGQVTSGGSSGLDNLYRSINGSGIGCVKQECQSLLLSPMLAPFFGCGSSVLLQVQESPIKSCSLRVIRAAKIPNEMLVKKELTLDRTQVLKLLRAALVTRNALSSHSFLPAPPTQRTRFTSSSSSSTTTTMAETKIEGPTIAVKLFVDKERSRVLFAESDKDFVDVLFGFLTLPLGTVVRLLGRQSQVGCLDELYKSVEDLSADYFHTKACKAMLMKPHNTAAEQCCLLKVKVDDTDQSAVYVCRDANCSANGDCGVTSVAGSVCKCGKVMEYIGEWPQDGGSTAAAGSDGGVFVKGCYKFIVTDDLHVAPASTSLMMSIFDKYGVRDPANLEQKILQLNAEKITCLLKRSLTSKQTLTGYYFDVPNPNDEANLYVLPESLYSEQDAEVDHKLNNMKIKVLQRKNNTSLLYAEVGEDFVDLLVGLLSIPLGSILKTYGKWSSNGCVDNIYMSIDGSAKGCMNPERQMLLVSPNVASFFGCSATNMLIQLGEAAPKQRNISGCFKCFKIAGFSCYGHCSDQIWNTGKKAYVYKNCLGTTKTCKLCEINPKVPSGGSHKGEGYVKPGVQKFMVTDDLHILPLSLTSTLQVVSESKVQAKDLVEKEFTLTKIQVMELLRAVLVTRNTLSSVLLPPKKKKRLHLQSNSLGIPRGSEQGPAPPPPPRHGAGADGACITLQYVPNVIIHNIHVHDCVPAGNANMRASPTHYGWRTRSDSDGISLYSARDVWVDHCALSRCADGLIDAIMGSTAITVSNSYFSHHNEVMLLGHSDEYLSD</sequence>
<evidence type="ECO:0000313" key="5">
    <source>
        <dbReference type="Proteomes" id="UP000008022"/>
    </source>
</evidence>
<proteinExistence type="predicted"/>
<evidence type="ECO:0000256" key="2">
    <source>
        <dbReference type="SAM" id="MobiDB-lite"/>
    </source>
</evidence>
<keyword evidence="5" id="KW-1185">Reference proteome</keyword>
<dbReference type="Pfam" id="PF05056">
    <property type="entry name" value="DUF674"/>
    <property type="match status" value="2"/>
</dbReference>
<evidence type="ECO:0000256" key="1">
    <source>
        <dbReference type="ARBA" id="ARBA00023239"/>
    </source>
</evidence>
<dbReference type="InterPro" id="IPR011050">
    <property type="entry name" value="Pectin_lyase_fold/virulence"/>
</dbReference>
<feature type="domain" description="Pectate lyase" evidence="3">
    <location>
        <begin position="937"/>
        <end position="1070"/>
    </location>
</feature>
<dbReference type="AlphaFoldDB" id="A0A0E0PDG5"/>
<dbReference type="OMA" id="TMAETKI"/>
<dbReference type="InterPro" id="IPR012334">
    <property type="entry name" value="Pectin_lyas_fold"/>
</dbReference>
<accession>A0A0E0PDG5</accession>
<dbReference type="STRING" id="4529.A0A0E0PDG5"/>
<dbReference type="SUPFAM" id="SSF51126">
    <property type="entry name" value="Pectin lyase-like"/>
    <property type="match status" value="1"/>
</dbReference>
<organism evidence="4 5">
    <name type="scientific">Oryza rufipogon</name>
    <name type="common">Brownbeard rice</name>
    <name type="synonym">Asian wild rice</name>
    <dbReference type="NCBI Taxonomy" id="4529"/>
    <lineage>
        <taxon>Eukaryota</taxon>
        <taxon>Viridiplantae</taxon>
        <taxon>Streptophyta</taxon>
        <taxon>Embryophyta</taxon>
        <taxon>Tracheophyta</taxon>
        <taxon>Spermatophyta</taxon>
        <taxon>Magnoliopsida</taxon>
        <taxon>Liliopsida</taxon>
        <taxon>Poales</taxon>
        <taxon>Poaceae</taxon>
        <taxon>BOP clade</taxon>
        <taxon>Oryzoideae</taxon>
        <taxon>Oryzeae</taxon>
        <taxon>Oryzinae</taxon>
        <taxon>Oryza</taxon>
    </lineage>
</organism>
<dbReference type="InterPro" id="IPR007750">
    <property type="entry name" value="DUF674"/>
</dbReference>
<feature type="region of interest" description="Disordered" evidence="2">
    <location>
        <begin position="941"/>
        <end position="964"/>
    </location>
</feature>
<reference evidence="5" key="1">
    <citation type="submission" date="2013-06" db="EMBL/GenBank/DDBJ databases">
        <authorList>
            <person name="Zhao Q."/>
        </authorList>
    </citation>
    <scope>NUCLEOTIDE SEQUENCE</scope>
    <source>
        <strain evidence="5">cv. W1943</strain>
    </source>
</reference>
<evidence type="ECO:0000259" key="3">
    <source>
        <dbReference type="SMART" id="SM00656"/>
    </source>
</evidence>
<dbReference type="EnsemblPlants" id="ORUFI04G25440.1">
    <property type="protein sequence ID" value="ORUFI04G25440.1"/>
    <property type="gene ID" value="ORUFI04G25440"/>
</dbReference>
<feature type="compositionally biased region" description="Low complexity" evidence="2">
    <location>
        <begin position="417"/>
        <end position="427"/>
    </location>
</feature>
<reference evidence="4" key="2">
    <citation type="submission" date="2015-06" db="UniProtKB">
        <authorList>
            <consortium name="EnsemblPlants"/>
        </authorList>
    </citation>
    <scope>IDENTIFICATION</scope>
</reference>
<dbReference type="PANTHER" id="PTHR33103">
    <property type="entry name" value="OS01G0153900 PROTEIN"/>
    <property type="match status" value="1"/>
</dbReference>
<dbReference type="InterPro" id="IPR002022">
    <property type="entry name" value="Pec_lyase"/>
</dbReference>
<dbReference type="eggNOG" id="ENOG502RI50">
    <property type="taxonomic scope" value="Eukaryota"/>
</dbReference>
<name>A0A0E0PDG5_ORYRU</name>
<dbReference type="Proteomes" id="UP000008022">
    <property type="component" value="Unassembled WGS sequence"/>
</dbReference>
<protein>
    <recommendedName>
        <fullName evidence="3">Pectate lyase domain-containing protein</fullName>
    </recommendedName>
</protein>
<dbReference type="HOGENOM" id="CLU_015213_0_0_1"/>
<feature type="region of interest" description="Disordered" evidence="2">
    <location>
        <begin position="409"/>
        <end position="428"/>
    </location>
</feature>
<dbReference type="SMART" id="SM00656">
    <property type="entry name" value="Amb_all"/>
    <property type="match status" value="1"/>
</dbReference>
<keyword evidence="1" id="KW-0456">Lyase</keyword>
<dbReference type="PANTHER" id="PTHR33103:SF27">
    <property type="entry name" value="OS04G0594700 PROTEIN"/>
    <property type="match status" value="1"/>
</dbReference>
<dbReference type="Pfam" id="PF00544">
    <property type="entry name" value="Pectate_lyase_4"/>
    <property type="match status" value="1"/>
</dbReference>
<dbReference type="Gramene" id="ORUFI04G25440.1">
    <property type="protein sequence ID" value="ORUFI04G25440.1"/>
    <property type="gene ID" value="ORUFI04G25440"/>
</dbReference>
<evidence type="ECO:0000313" key="4">
    <source>
        <dbReference type="EnsemblPlants" id="ORUFI04G25440.1"/>
    </source>
</evidence>